<dbReference type="GeneID" id="56134434"/>
<proteinExistence type="predicted"/>
<protein>
    <submittedName>
        <fullName evidence="1">Uncharacterized protein</fullName>
    </submittedName>
</protein>
<dbReference type="EMBL" id="MT127619">
    <property type="protein sequence ID" value="QKL16927.1"/>
    <property type="molecule type" value="Genomic_DNA"/>
</dbReference>
<reference evidence="1 2" key="1">
    <citation type="submission" date="2020-02" db="EMBL/GenBank/DDBJ databases">
        <authorList>
            <person name="Chaudhary N."/>
            <person name="Taneja N."/>
        </authorList>
    </citation>
    <scope>NUCLEOTIDE SEQUENCE [LARGE SCALE GENOMIC DNA]</scope>
</reference>
<accession>A0A6M9EAD4</accession>
<name>A0A6M9EAD4_9CAUD</name>
<dbReference type="Proteomes" id="UP000509789">
    <property type="component" value="Segment"/>
</dbReference>
<keyword evidence="2" id="KW-1185">Reference proteome</keyword>
<dbReference type="KEGG" id="vg:56134434"/>
<evidence type="ECO:0000313" key="2">
    <source>
        <dbReference type="Proteomes" id="UP000509789"/>
    </source>
</evidence>
<organism evidence="1 2">
    <name type="scientific">Escherichia phage PGN590</name>
    <dbReference type="NCBI Taxonomy" id="2714735"/>
    <lineage>
        <taxon>Viruses</taxon>
        <taxon>Duplodnaviria</taxon>
        <taxon>Heunggongvirae</taxon>
        <taxon>Uroviricota</taxon>
        <taxon>Caudoviricetes</taxon>
        <taxon>Drexlerviridae</taxon>
        <taxon>Tempevirinae</taxon>
        <taxon>Hanrivervirus</taxon>
        <taxon>Hanrivervirus PGN590</taxon>
    </lineage>
</organism>
<evidence type="ECO:0000313" key="1">
    <source>
        <dbReference type="EMBL" id="QKL16927.1"/>
    </source>
</evidence>
<dbReference type="RefSeq" id="YP_009902181.1">
    <property type="nucleotide sequence ID" value="NC_049830.1"/>
</dbReference>
<sequence length="149" mass="17448">MPRYNANTNKREGLNMLELQKIRVGTKFVVTWVCGEICGIRKGEIVTASDRYIGSTKEFNRPRIKNGYIITRRLGFEHYYVVATQGVLIELKRISDHRGCHIKTMKMPFQRARYDARRMRRLARNAIKFKNPGSNFYRMYKGIARNAGK</sequence>